<keyword evidence="6" id="KW-1185">Reference proteome</keyword>
<dbReference type="SUPFAM" id="SSF53448">
    <property type="entry name" value="Nucleotide-diphospho-sugar transferases"/>
    <property type="match status" value="1"/>
</dbReference>
<sequence>MKNLLSVIITAYNCENTLIKCLDSIILQTLKEIEIVIIDDGSIDNTSKICDSYATKDKRILVYHQQNMGLPLAREKGVRLASGKYLSFVDCDDWCEERMFELMTCYAEREKADAVFCTAFQHKANGISKINNFNMKKGLYKKDSIYDCYYLRLFGKLHSDPFKIAGYLWGAIFKKELFDQVAFYRDIYLHEDEVTMLQILQYVNSIFIIEDALYHYNRLNENTLSNKKGYWVRYWDDMLVEFNYKLQIATKFKLSEEDYLKRLTTYLYKNYLRSIKNETYYDNSAGFFGGIINTYNLKSIYILKKYKKFLIITDFLLYERILLCLCNIKLNFIVYVYYSIKYKRMRHYYNDRKSR</sequence>
<keyword evidence="3" id="KW-0472">Membrane</keyword>
<keyword evidence="2 5" id="KW-0808">Transferase</keyword>
<proteinExistence type="predicted"/>
<dbReference type="EMBL" id="FRAC01000026">
    <property type="protein sequence ID" value="SHL19712.1"/>
    <property type="molecule type" value="Genomic_DNA"/>
</dbReference>
<dbReference type="Proteomes" id="UP000184386">
    <property type="component" value="Unassembled WGS sequence"/>
</dbReference>
<keyword evidence="3" id="KW-0812">Transmembrane</keyword>
<evidence type="ECO:0000313" key="5">
    <source>
        <dbReference type="EMBL" id="SHL19712.1"/>
    </source>
</evidence>
<dbReference type="Gene3D" id="3.90.550.10">
    <property type="entry name" value="Spore Coat Polysaccharide Biosynthesis Protein SpsA, Chain A"/>
    <property type="match status" value="1"/>
</dbReference>
<protein>
    <submittedName>
        <fullName evidence="5">Glycosyltransferase involved in cell wall bisynthesis</fullName>
    </submittedName>
</protein>
<name>A0A1M6YNQ8_9FIRM</name>
<evidence type="ECO:0000256" key="2">
    <source>
        <dbReference type="ARBA" id="ARBA00022679"/>
    </source>
</evidence>
<feature type="domain" description="Glycosyltransferase 2-like" evidence="4">
    <location>
        <begin position="6"/>
        <end position="132"/>
    </location>
</feature>
<evidence type="ECO:0000256" key="1">
    <source>
        <dbReference type="ARBA" id="ARBA00022676"/>
    </source>
</evidence>
<evidence type="ECO:0000259" key="4">
    <source>
        <dbReference type="Pfam" id="PF00535"/>
    </source>
</evidence>
<dbReference type="AlphaFoldDB" id="A0A1M6YNQ8"/>
<dbReference type="PANTHER" id="PTHR22916">
    <property type="entry name" value="GLYCOSYLTRANSFERASE"/>
    <property type="match status" value="1"/>
</dbReference>
<accession>A0A1M6YNQ8</accession>
<dbReference type="InterPro" id="IPR001173">
    <property type="entry name" value="Glyco_trans_2-like"/>
</dbReference>
<dbReference type="InterPro" id="IPR029044">
    <property type="entry name" value="Nucleotide-diphossugar_trans"/>
</dbReference>
<organism evidence="5 6">
    <name type="scientific">Anaerocolumna jejuensis DSM 15929</name>
    <dbReference type="NCBI Taxonomy" id="1121322"/>
    <lineage>
        <taxon>Bacteria</taxon>
        <taxon>Bacillati</taxon>
        <taxon>Bacillota</taxon>
        <taxon>Clostridia</taxon>
        <taxon>Lachnospirales</taxon>
        <taxon>Lachnospiraceae</taxon>
        <taxon>Anaerocolumna</taxon>
    </lineage>
</organism>
<dbReference type="CDD" id="cd00761">
    <property type="entry name" value="Glyco_tranf_GTA_type"/>
    <property type="match status" value="1"/>
</dbReference>
<dbReference type="OrthoDB" id="3189257at2"/>
<dbReference type="STRING" id="1121322.SAMN02745136_04320"/>
<evidence type="ECO:0000313" key="6">
    <source>
        <dbReference type="Proteomes" id="UP000184386"/>
    </source>
</evidence>
<dbReference type="GO" id="GO:0016757">
    <property type="term" value="F:glycosyltransferase activity"/>
    <property type="evidence" value="ECO:0007669"/>
    <property type="project" value="UniProtKB-KW"/>
</dbReference>
<dbReference type="PANTHER" id="PTHR22916:SF51">
    <property type="entry name" value="GLYCOSYLTRANSFERASE EPSH-RELATED"/>
    <property type="match status" value="1"/>
</dbReference>
<reference evidence="5 6" key="1">
    <citation type="submission" date="2016-11" db="EMBL/GenBank/DDBJ databases">
        <authorList>
            <person name="Jaros S."/>
            <person name="Januszkiewicz K."/>
            <person name="Wedrychowicz H."/>
        </authorList>
    </citation>
    <scope>NUCLEOTIDE SEQUENCE [LARGE SCALE GENOMIC DNA]</scope>
    <source>
        <strain evidence="5 6">DSM 15929</strain>
    </source>
</reference>
<keyword evidence="1" id="KW-0328">Glycosyltransferase</keyword>
<gene>
    <name evidence="5" type="ORF">SAMN02745136_04320</name>
</gene>
<dbReference type="RefSeq" id="WP_073279088.1">
    <property type="nucleotide sequence ID" value="NZ_FRAC01000026.1"/>
</dbReference>
<dbReference type="Pfam" id="PF00535">
    <property type="entry name" value="Glycos_transf_2"/>
    <property type="match status" value="1"/>
</dbReference>
<feature type="transmembrane region" description="Helical" evidence="3">
    <location>
        <begin position="315"/>
        <end position="338"/>
    </location>
</feature>
<evidence type="ECO:0000256" key="3">
    <source>
        <dbReference type="SAM" id="Phobius"/>
    </source>
</evidence>
<keyword evidence="3" id="KW-1133">Transmembrane helix</keyword>